<sequence>MSFTPETVPSPDAPLRAALRYGLIGLGVLVVVAVAIATAVAGTPGLWGALLGAAIGGGFILTTVVAVLFGAKLPPTMAGAVMLVSWVGKMLVALLVILVLNQFDFYSRPTLFFTVVGALLIVLGAETYGVVSQKVPYVTTRAGDGESASEQE</sequence>
<feature type="transmembrane region" description="Helical" evidence="1">
    <location>
        <begin position="78"/>
        <end position="99"/>
    </location>
</feature>
<accession>A0ABW1JKM1</accession>
<evidence type="ECO:0008006" key="4">
    <source>
        <dbReference type="Google" id="ProtNLM"/>
    </source>
</evidence>
<dbReference type="Proteomes" id="UP001596223">
    <property type="component" value="Unassembled WGS sequence"/>
</dbReference>
<dbReference type="RefSeq" id="WP_378597848.1">
    <property type="nucleotide sequence ID" value="NZ_JBHSQN010000001.1"/>
</dbReference>
<reference evidence="3" key="1">
    <citation type="journal article" date="2019" name="Int. J. Syst. Evol. Microbiol.">
        <title>The Global Catalogue of Microorganisms (GCM) 10K type strain sequencing project: providing services to taxonomists for standard genome sequencing and annotation.</title>
        <authorList>
            <consortium name="The Broad Institute Genomics Platform"/>
            <consortium name="The Broad Institute Genome Sequencing Center for Infectious Disease"/>
            <person name="Wu L."/>
            <person name="Ma J."/>
        </authorList>
    </citation>
    <scope>NUCLEOTIDE SEQUENCE [LARGE SCALE GENOMIC DNA]</scope>
    <source>
        <strain evidence="3">CCUG 36956</strain>
    </source>
</reference>
<evidence type="ECO:0000313" key="3">
    <source>
        <dbReference type="Proteomes" id="UP001596223"/>
    </source>
</evidence>
<evidence type="ECO:0000256" key="1">
    <source>
        <dbReference type="SAM" id="Phobius"/>
    </source>
</evidence>
<dbReference type="EMBL" id="JBHSQN010000001">
    <property type="protein sequence ID" value="MFC6009436.1"/>
    <property type="molecule type" value="Genomic_DNA"/>
</dbReference>
<feature type="transmembrane region" description="Helical" evidence="1">
    <location>
        <begin position="21"/>
        <end position="41"/>
    </location>
</feature>
<keyword evidence="1" id="KW-0812">Transmembrane</keyword>
<keyword evidence="3" id="KW-1185">Reference proteome</keyword>
<evidence type="ECO:0000313" key="2">
    <source>
        <dbReference type="EMBL" id="MFC6009436.1"/>
    </source>
</evidence>
<name>A0ABW1JKM1_9NOCA</name>
<feature type="transmembrane region" description="Helical" evidence="1">
    <location>
        <begin position="47"/>
        <end position="71"/>
    </location>
</feature>
<comment type="caution">
    <text evidence="2">The sequence shown here is derived from an EMBL/GenBank/DDBJ whole genome shotgun (WGS) entry which is preliminary data.</text>
</comment>
<protein>
    <recommendedName>
        <fullName evidence="4">ATP synthase protein I</fullName>
    </recommendedName>
</protein>
<proteinExistence type="predicted"/>
<gene>
    <name evidence="2" type="ORF">ACFP3H_00060</name>
</gene>
<keyword evidence="1" id="KW-1133">Transmembrane helix</keyword>
<feature type="transmembrane region" description="Helical" evidence="1">
    <location>
        <begin position="111"/>
        <end position="131"/>
    </location>
</feature>
<keyword evidence="1" id="KW-0472">Membrane</keyword>
<organism evidence="2 3">
    <name type="scientific">Nocardia lasii</name>
    <dbReference type="NCBI Taxonomy" id="1616107"/>
    <lineage>
        <taxon>Bacteria</taxon>
        <taxon>Bacillati</taxon>
        <taxon>Actinomycetota</taxon>
        <taxon>Actinomycetes</taxon>
        <taxon>Mycobacteriales</taxon>
        <taxon>Nocardiaceae</taxon>
        <taxon>Nocardia</taxon>
    </lineage>
</organism>